<organism evidence="1 2">
    <name type="scientific">Helicobacter cholecystus</name>
    <dbReference type="NCBI Taxonomy" id="45498"/>
    <lineage>
        <taxon>Bacteria</taxon>
        <taxon>Pseudomonadati</taxon>
        <taxon>Campylobacterota</taxon>
        <taxon>Epsilonproteobacteria</taxon>
        <taxon>Campylobacterales</taxon>
        <taxon>Helicobacteraceae</taxon>
        <taxon>Helicobacter</taxon>
    </lineage>
</organism>
<dbReference type="EMBL" id="NXLU01000002">
    <property type="protein sequence ID" value="RDU69479.1"/>
    <property type="molecule type" value="Genomic_DNA"/>
</dbReference>
<reference evidence="1 2" key="1">
    <citation type="submission" date="2018-04" db="EMBL/GenBank/DDBJ databases">
        <title>Novel Campyloabacter and Helicobacter Species and Strains.</title>
        <authorList>
            <person name="Mannion A.J."/>
            <person name="Shen Z."/>
            <person name="Fox J.G."/>
        </authorList>
    </citation>
    <scope>NUCLEOTIDE SEQUENCE [LARGE SCALE GENOMIC DNA]</scope>
    <source>
        <strain evidence="1 2">ATCC 700242</strain>
    </source>
</reference>
<evidence type="ECO:0000313" key="2">
    <source>
        <dbReference type="Proteomes" id="UP000257067"/>
    </source>
</evidence>
<protein>
    <submittedName>
        <fullName evidence="1">Uncharacterized protein</fullName>
    </submittedName>
</protein>
<dbReference type="AlphaFoldDB" id="A0A3D8IW14"/>
<comment type="caution">
    <text evidence="1">The sequence shown here is derived from an EMBL/GenBank/DDBJ whole genome shotgun (WGS) entry which is preliminary data.</text>
</comment>
<sequence>MKRILFGLYALLMCACSNLSDPRFSKDFYEEKMMQLTRKGEIIAKNKTQVVMFVTYLSELNREKYEDGEYFFVEISFEDEKLGIKDINFSLAGDSPIEIAYIKDPQKQNFYIHSPWNKGYLVKFEPVAQTELATLNLLAMIGKEVMVFDYSFKHEGIL</sequence>
<proteinExistence type="predicted"/>
<dbReference type="RefSeq" id="WP_104724569.1">
    <property type="nucleotide sequence ID" value="NZ_FZNE01000003.1"/>
</dbReference>
<dbReference type="PROSITE" id="PS51257">
    <property type="entry name" value="PROKAR_LIPOPROTEIN"/>
    <property type="match status" value="1"/>
</dbReference>
<accession>A0A3D8IW14</accession>
<name>A0A3D8IW14_9HELI</name>
<dbReference type="OrthoDB" id="5326274at2"/>
<evidence type="ECO:0000313" key="1">
    <source>
        <dbReference type="EMBL" id="RDU69479.1"/>
    </source>
</evidence>
<gene>
    <name evidence="1" type="ORF">CQA62_02185</name>
</gene>
<dbReference type="Proteomes" id="UP000257067">
    <property type="component" value="Unassembled WGS sequence"/>
</dbReference>
<keyword evidence="2" id="KW-1185">Reference proteome</keyword>